<dbReference type="EMBL" id="JARBHB010000013">
    <property type="protein sequence ID" value="KAJ8870368.1"/>
    <property type="molecule type" value="Genomic_DNA"/>
</dbReference>
<accession>A0ABQ9GD93</accession>
<protein>
    <submittedName>
        <fullName evidence="2">Uncharacterized protein</fullName>
    </submittedName>
</protein>
<evidence type="ECO:0000313" key="2">
    <source>
        <dbReference type="EMBL" id="KAJ8870368.1"/>
    </source>
</evidence>
<name>A0ABQ9GD93_9NEOP</name>
<keyword evidence="3" id="KW-1185">Reference proteome</keyword>
<evidence type="ECO:0000313" key="3">
    <source>
        <dbReference type="Proteomes" id="UP001159363"/>
    </source>
</evidence>
<feature type="region of interest" description="Disordered" evidence="1">
    <location>
        <begin position="37"/>
        <end position="71"/>
    </location>
</feature>
<evidence type="ECO:0000256" key="1">
    <source>
        <dbReference type="SAM" id="MobiDB-lite"/>
    </source>
</evidence>
<reference evidence="2 3" key="1">
    <citation type="submission" date="2023-02" db="EMBL/GenBank/DDBJ databases">
        <title>LHISI_Scaffold_Assembly.</title>
        <authorList>
            <person name="Stuart O.P."/>
            <person name="Cleave R."/>
            <person name="Magrath M.J.L."/>
            <person name="Mikheyev A.S."/>
        </authorList>
    </citation>
    <scope>NUCLEOTIDE SEQUENCE [LARGE SCALE GENOMIC DNA]</scope>
    <source>
        <strain evidence="2">Daus_M_001</strain>
        <tissue evidence="2">Leg muscle</tissue>
    </source>
</reference>
<sequence>MQNISCKCCFTVNLPELGLSLFDLTACQKKRLSIATSLSDRSDADSMDGTCSSLPHTPPSSHATQDSPPITFRKGLSMEERSSTLISNGSTEERVIVVKVSVSLLAIACL</sequence>
<gene>
    <name evidence="2" type="ORF">PR048_029389</name>
</gene>
<dbReference type="Proteomes" id="UP001159363">
    <property type="component" value="Chromosome 12"/>
</dbReference>
<feature type="compositionally biased region" description="Polar residues" evidence="1">
    <location>
        <begin position="49"/>
        <end position="68"/>
    </location>
</feature>
<proteinExistence type="predicted"/>
<comment type="caution">
    <text evidence="2">The sequence shown here is derived from an EMBL/GenBank/DDBJ whole genome shotgun (WGS) entry which is preliminary data.</text>
</comment>
<organism evidence="2 3">
    <name type="scientific">Dryococelus australis</name>
    <dbReference type="NCBI Taxonomy" id="614101"/>
    <lineage>
        <taxon>Eukaryota</taxon>
        <taxon>Metazoa</taxon>
        <taxon>Ecdysozoa</taxon>
        <taxon>Arthropoda</taxon>
        <taxon>Hexapoda</taxon>
        <taxon>Insecta</taxon>
        <taxon>Pterygota</taxon>
        <taxon>Neoptera</taxon>
        <taxon>Polyneoptera</taxon>
        <taxon>Phasmatodea</taxon>
        <taxon>Verophasmatodea</taxon>
        <taxon>Anareolatae</taxon>
        <taxon>Phasmatidae</taxon>
        <taxon>Eurycanthinae</taxon>
        <taxon>Dryococelus</taxon>
    </lineage>
</organism>